<feature type="transmembrane region" description="Helical" evidence="4">
    <location>
        <begin position="262"/>
        <end position="283"/>
    </location>
</feature>
<evidence type="ECO:0000313" key="6">
    <source>
        <dbReference type="EMBL" id="VDI00063.1"/>
    </source>
</evidence>
<dbReference type="GO" id="GO:0005525">
    <property type="term" value="F:GTP binding"/>
    <property type="evidence" value="ECO:0007669"/>
    <property type="project" value="UniProtKB-KW"/>
</dbReference>
<evidence type="ECO:0000256" key="1">
    <source>
        <dbReference type="ARBA" id="ARBA00008535"/>
    </source>
</evidence>
<feature type="domain" description="AIG1-type G" evidence="5">
    <location>
        <begin position="26"/>
        <end position="230"/>
    </location>
</feature>
<dbReference type="Gene3D" id="3.40.50.300">
    <property type="entry name" value="P-loop containing nucleotide triphosphate hydrolases"/>
    <property type="match status" value="1"/>
</dbReference>
<accession>A0A8B6C4Q7</accession>
<dbReference type="EMBL" id="UYJE01001200">
    <property type="protein sequence ID" value="VDI00063.1"/>
    <property type="molecule type" value="Genomic_DNA"/>
</dbReference>
<organism evidence="6 7">
    <name type="scientific">Mytilus galloprovincialis</name>
    <name type="common">Mediterranean mussel</name>
    <dbReference type="NCBI Taxonomy" id="29158"/>
    <lineage>
        <taxon>Eukaryota</taxon>
        <taxon>Metazoa</taxon>
        <taxon>Spiralia</taxon>
        <taxon>Lophotrochozoa</taxon>
        <taxon>Mollusca</taxon>
        <taxon>Bivalvia</taxon>
        <taxon>Autobranchia</taxon>
        <taxon>Pteriomorphia</taxon>
        <taxon>Mytilida</taxon>
        <taxon>Mytiloidea</taxon>
        <taxon>Mytilidae</taxon>
        <taxon>Mytilinae</taxon>
        <taxon>Mytilus</taxon>
    </lineage>
</organism>
<evidence type="ECO:0000256" key="3">
    <source>
        <dbReference type="ARBA" id="ARBA00023134"/>
    </source>
</evidence>
<keyword evidence="4" id="KW-1133">Transmembrane helix</keyword>
<evidence type="ECO:0000256" key="2">
    <source>
        <dbReference type="ARBA" id="ARBA00022741"/>
    </source>
</evidence>
<dbReference type="AlphaFoldDB" id="A0A8B6C4Q7"/>
<dbReference type="PROSITE" id="PS51720">
    <property type="entry name" value="G_AIG1"/>
    <property type="match status" value="1"/>
</dbReference>
<gene>
    <name evidence="6" type="ORF">MGAL_10B086508</name>
</gene>
<dbReference type="InterPro" id="IPR027417">
    <property type="entry name" value="P-loop_NTPase"/>
</dbReference>
<dbReference type="PANTHER" id="PTHR10903:SF170">
    <property type="entry name" value="GTPASE IMAP FAMILY MEMBER 7"/>
    <property type="match status" value="1"/>
</dbReference>
<keyword evidence="4" id="KW-0812">Transmembrane</keyword>
<keyword evidence="2" id="KW-0547">Nucleotide-binding</keyword>
<dbReference type="PANTHER" id="PTHR10903">
    <property type="entry name" value="GTPASE, IMAP FAMILY MEMBER-RELATED"/>
    <property type="match status" value="1"/>
</dbReference>
<keyword evidence="3" id="KW-0342">GTP-binding</keyword>
<protein>
    <recommendedName>
        <fullName evidence="5">AIG1-type G domain-containing protein</fullName>
    </recommendedName>
</protein>
<dbReference type="FunFam" id="3.40.50.300:FF:000366">
    <property type="entry name" value="GTPase, IMAP family member 2"/>
    <property type="match status" value="1"/>
</dbReference>
<dbReference type="SUPFAM" id="SSF52540">
    <property type="entry name" value="P-loop containing nucleoside triphosphate hydrolases"/>
    <property type="match status" value="1"/>
</dbReference>
<keyword evidence="7" id="KW-1185">Reference proteome</keyword>
<dbReference type="Proteomes" id="UP000596742">
    <property type="component" value="Unassembled WGS sequence"/>
</dbReference>
<dbReference type="Pfam" id="PF04548">
    <property type="entry name" value="AIG1"/>
    <property type="match status" value="1"/>
</dbReference>
<proteinExistence type="inferred from homology"/>
<dbReference type="InterPro" id="IPR045058">
    <property type="entry name" value="GIMA/IAN/Toc"/>
</dbReference>
<evidence type="ECO:0000256" key="4">
    <source>
        <dbReference type="SAM" id="Phobius"/>
    </source>
</evidence>
<dbReference type="InterPro" id="IPR006703">
    <property type="entry name" value="G_AIG1"/>
</dbReference>
<dbReference type="OrthoDB" id="8954335at2759"/>
<keyword evidence="4" id="KW-0472">Membrane</keyword>
<sequence length="291" mass="33111">MFANLLLFTVDEETNQTEEKFISQFDEELRLVLIGKTGVGKSATGNTILGKVAFKAKPSKKSVTRHSQIHERYWENKKVVVIDTPGLCDITRSMLVVNRELIRCINMSYPGPHCFLFVISATSRQTLEEDDAVKDFVKTFGEQVYNFIIIIFVRKDEVEDLTFEEFLKEELTDSLLNIVTKIGKERCFWLNNKALEEEQKTVECILKTINGLNQDLTETYYTNIMLKRVFRPLTRWIVECGFKVTPQSLRNKIEEGGALFEYLYAAGGVSLIVAIGGAAAIIISSRKCVIL</sequence>
<reference evidence="6" key="1">
    <citation type="submission" date="2018-11" db="EMBL/GenBank/DDBJ databases">
        <authorList>
            <person name="Alioto T."/>
            <person name="Alioto T."/>
        </authorList>
    </citation>
    <scope>NUCLEOTIDE SEQUENCE</scope>
</reference>
<comment type="similarity">
    <text evidence="1">Belongs to the TRAFAC class TrmE-Era-EngA-EngB-Septin-like GTPase superfamily. AIG1/Toc34/Toc159-like paraseptin GTPase family. IAN subfamily.</text>
</comment>
<name>A0A8B6C4Q7_MYTGA</name>
<evidence type="ECO:0000313" key="7">
    <source>
        <dbReference type="Proteomes" id="UP000596742"/>
    </source>
</evidence>
<evidence type="ECO:0000259" key="5">
    <source>
        <dbReference type="PROSITE" id="PS51720"/>
    </source>
</evidence>
<comment type="caution">
    <text evidence="6">The sequence shown here is derived from an EMBL/GenBank/DDBJ whole genome shotgun (WGS) entry which is preliminary data.</text>
</comment>